<dbReference type="SUPFAM" id="SSF53032">
    <property type="entry name" value="tRNA-intron endonuclease catalytic domain-like"/>
    <property type="match status" value="1"/>
</dbReference>
<protein>
    <recommendedName>
        <fullName evidence="2">tRNA-intron lyase</fullName>
        <ecNumber evidence="2">4.6.1.16</ecNumber>
    </recommendedName>
</protein>
<comment type="catalytic activity">
    <reaction evidence="3">
        <text>pretRNA = a 3'-half-tRNA molecule with a 5'-OH end + a 5'-half-tRNA molecule with a 2',3'-cyclic phosphate end + an intron with a 2',3'-cyclic phosphate and a 5'-hydroxyl terminus.</text>
        <dbReference type="EC" id="4.6.1.16"/>
    </reaction>
</comment>
<dbReference type="Proteomes" id="UP001295423">
    <property type="component" value="Unassembled WGS sequence"/>
</dbReference>
<gene>
    <name evidence="5" type="ORF">CYCCA115_LOCUS1361</name>
</gene>
<dbReference type="GO" id="GO:0003676">
    <property type="term" value="F:nucleic acid binding"/>
    <property type="evidence" value="ECO:0007669"/>
    <property type="project" value="InterPro"/>
</dbReference>
<feature type="compositionally biased region" description="Basic residues" evidence="4">
    <location>
        <begin position="83"/>
        <end position="99"/>
    </location>
</feature>
<dbReference type="InterPro" id="IPR006677">
    <property type="entry name" value="tRNA_intron_Endonuc_cat-like"/>
</dbReference>
<dbReference type="AlphaFoldDB" id="A0AAD2CC16"/>
<dbReference type="Gene3D" id="3.40.1350.10">
    <property type="match status" value="1"/>
</dbReference>
<keyword evidence="6" id="KW-1185">Reference proteome</keyword>
<reference evidence="5" key="1">
    <citation type="submission" date="2023-08" db="EMBL/GenBank/DDBJ databases">
        <authorList>
            <person name="Audoor S."/>
            <person name="Bilcke G."/>
        </authorList>
    </citation>
    <scope>NUCLEOTIDE SEQUENCE</scope>
</reference>
<dbReference type="GO" id="GO:0005634">
    <property type="term" value="C:nucleus"/>
    <property type="evidence" value="ECO:0007669"/>
    <property type="project" value="UniProtKB-ARBA"/>
</dbReference>
<comment type="caution">
    <text evidence="5">The sequence shown here is derived from an EMBL/GenBank/DDBJ whole genome shotgun (WGS) entry which is preliminary data.</text>
</comment>
<dbReference type="InterPro" id="IPR036167">
    <property type="entry name" value="tRNA_intron_Endo_cat-like_sf"/>
</dbReference>
<evidence type="ECO:0000313" key="5">
    <source>
        <dbReference type="EMBL" id="CAJ1927851.1"/>
    </source>
</evidence>
<name>A0AAD2CC16_9STRA</name>
<sequence length="401" mass="46102">MSHKPNEGVKAAAVIFDSDLVKLLNSDDIRIPTNFVGVRRVRPHKLLEEKRNSNTVRNENTVFTVKVANGIGRRMTKQEKKKEKQKMKQKQKEDRKRHRQEQMDSPTSIPSNLKTPSIYSSTTNSRYFQVALNNTALEQELAELRGERNGLPPVLLSPAMAIHAETILWPSSGSGHIEHKLQFTYDHEMSKKWAELLKETMRPAEATREKDNKIRPMPYQLTPEPWTRLRQNMGQQKLESNRDAQHFSSRWDLMPSKCKSTRMICRQPTETDLIASLVFEYLFMESKYYVSCGAKFGCDFLIYDGPREERHAFAGLRILKAKEGQLPIQSAFSLSGFVRCLNTAGKFALLATVVRDEKCENPLYRLAFVDIALEKVLTAPTHKKRARTQKRRDVAKNLAKL</sequence>
<dbReference type="EMBL" id="CAKOGP040000025">
    <property type="protein sequence ID" value="CAJ1927851.1"/>
    <property type="molecule type" value="Genomic_DNA"/>
</dbReference>
<evidence type="ECO:0000256" key="4">
    <source>
        <dbReference type="SAM" id="MobiDB-lite"/>
    </source>
</evidence>
<dbReference type="CDD" id="cd22363">
    <property type="entry name" value="tRNA-intron_lyase_C"/>
    <property type="match status" value="1"/>
</dbReference>
<dbReference type="GO" id="GO:0006388">
    <property type="term" value="P:tRNA splicing, via endonucleolytic cleavage and ligation"/>
    <property type="evidence" value="ECO:0007669"/>
    <property type="project" value="InterPro"/>
</dbReference>
<dbReference type="InterPro" id="IPR011856">
    <property type="entry name" value="tRNA_endonuc-like_dom_sf"/>
</dbReference>
<accession>A0AAD2CC16</accession>
<evidence type="ECO:0000256" key="2">
    <source>
        <dbReference type="ARBA" id="ARBA00012573"/>
    </source>
</evidence>
<feature type="compositionally biased region" description="Polar residues" evidence="4">
    <location>
        <begin position="103"/>
        <end position="118"/>
    </location>
</feature>
<dbReference type="EC" id="4.6.1.16" evidence="2"/>
<dbReference type="GO" id="GO:0000213">
    <property type="term" value="F:tRNA-intron lyase activity"/>
    <property type="evidence" value="ECO:0007669"/>
    <property type="project" value="UniProtKB-EC"/>
</dbReference>
<comment type="similarity">
    <text evidence="1">Belongs to the tRNA-intron endonuclease family.</text>
</comment>
<organism evidence="5 6">
    <name type="scientific">Cylindrotheca closterium</name>
    <dbReference type="NCBI Taxonomy" id="2856"/>
    <lineage>
        <taxon>Eukaryota</taxon>
        <taxon>Sar</taxon>
        <taxon>Stramenopiles</taxon>
        <taxon>Ochrophyta</taxon>
        <taxon>Bacillariophyta</taxon>
        <taxon>Bacillariophyceae</taxon>
        <taxon>Bacillariophycidae</taxon>
        <taxon>Bacillariales</taxon>
        <taxon>Bacillariaceae</taxon>
        <taxon>Cylindrotheca</taxon>
    </lineage>
</organism>
<evidence type="ECO:0000256" key="3">
    <source>
        <dbReference type="ARBA" id="ARBA00034031"/>
    </source>
</evidence>
<evidence type="ECO:0000313" key="6">
    <source>
        <dbReference type="Proteomes" id="UP001295423"/>
    </source>
</evidence>
<feature type="region of interest" description="Disordered" evidence="4">
    <location>
        <begin position="68"/>
        <end position="118"/>
    </location>
</feature>
<proteinExistence type="inferred from homology"/>
<evidence type="ECO:0000256" key="1">
    <source>
        <dbReference type="ARBA" id="ARBA00008078"/>
    </source>
</evidence>